<accession>A0A6M7U0C6</accession>
<evidence type="ECO:0000313" key="1">
    <source>
        <dbReference type="EMBL" id="OBQ66965.1"/>
    </source>
</evidence>
<dbReference type="RefSeq" id="WP_065005337.1">
    <property type="nucleotide sequence ID" value="NZ_CP033334.1"/>
</dbReference>
<dbReference type="CDD" id="cd00085">
    <property type="entry name" value="HNHc"/>
    <property type="match status" value="1"/>
</dbReference>
<organism evidence="1 2">
    <name type="scientific">Rhizobium loti</name>
    <name type="common">Mesorhizobium loti</name>
    <dbReference type="NCBI Taxonomy" id="381"/>
    <lineage>
        <taxon>Bacteria</taxon>
        <taxon>Pseudomonadati</taxon>
        <taxon>Pseudomonadota</taxon>
        <taxon>Alphaproteobacteria</taxon>
        <taxon>Hyphomicrobiales</taxon>
        <taxon>Phyllobacteriaceae</taxon>
        <taxon>Mesorhizobium</taxon>
    </lineage>
</organism>
<dbReference type="AlphaFoldDB" id="A0A6M7U0C6"/>
<dbReference type="Proteomes" id="UP000093737">
    <property type="component" value="Unassembled WGS sequence"/>
</dbReference>
<evidence type="ECO:0000313" key="2">
    <source>
        <dbReference type="Proteomes" id="UP000093737"/>
    </source>
</evidence>
<proteinExistence type="predicted"/>
<sequence length="314" mass="33269">MPQRERDAVLGDLFAGTSDPGVLAAMALQLGNENQSRIARSIANNAVPVSAEERVSRNLTAFDALPVGLKALVALNDTVRLIADGATFGYADKFAATMNSLVSGNSYEDELAAERGGTQDARDRAGSAGTAAEMLGAYLSGSGLGNAGITLTGRFGTATMEGLSGILARAGLMGVEGAAYGGVEATGRDEPIGSGMASGALWGAGSQFFKEKSTAIHDELPGWLGGRSRSLRKKWEVEYNLDWPIDPDTGRNMHVHHKRPRSEGGTDDVWNLELSVKPITLNITWNGAITRGGAPWARVEGNQSRDKRCRRRQP</sequence>
<comment type="caution">
    <text evidence="1">The sequence shown here is derived from an EMBL/GenBank/DDBJ whole genome shotgun (WGS) entry which is preliminary data.</text>
</comment>
<dbReference type="InterPro" id="IPR003615">
    <property type="entry name" value="HNH_nuc"/>
</dbReference>
<dbReference type="EMBL" id="LYTK01000010">
    <property type="protein sequence ID" value="OBQ66965.1"/>
    <property type="molecule type" value="Genomic_DNA"/>
</dbReference>
<reference evidence="1 2" key="1">
    <citation type="submission" date="2016-05" db="EMBL/GenBank/DDBJ databases">
        <authorList>
            <person name="Ramsay J.P."/>
        </authorList>
    </citation>
    <scope>NUCLEOTIDE SEQUENCE [LARGE SCALE GENOMIC DNA]</scope>
    <source>
        <strain evidence="1 2">NZP2042</strain>
    </source>
</reference>
<name>A0A6M7U0C6_RHILI</name>
<gene>
    <name evidence="1" type="ORF">A8145_31820</name>
</gene>
<protein>
    <submittedName>
        <fullName evidence="1">Uncharacterized protein</fullName>
    </submittedName>
</protein>